<dbReference type="Pfam" id="PF02771">
    <property type="entry name" value="Acyl-CoA_dh_N"/>
    <property type="match status" value="1"/>
</dbReference>
<dbReference type="PANTHER" id="PTHR43884">
    <property type="entry name" value="ACYL-COA DEHYDROGENASE"/>
    <property type="match status" value="1"/>
</dbReference>
<dbReference type="SUPFAM" id="SSF56645">
    <property type="entry name" value="Acyl-CoA dehydrogenase NM domain-like"/>
    <property type="match status" value="1"/>
</dbReference>
<evidence type="ECO:0000256" key="1">
    <source>
        <dbReference type="ARBA" id="ARBA00001974"/>
    </source>
</evidence>
<dbReference type="InterPro" id="IPR009075">
    <property type="entry name" value="AcylCo_DH/oxidase_C"/>
</dbReference>
<dbReference type="InterPro" id="IPR036250">
    <property type="entry name" value="AcylCo_DH-like_C"/>
</dbReference>
<dbReference type="STRING" id="292462.AWC05_17630"/>
<evidence type="ECO:0000259" key="7">
    <source>
        <dbReference type="Pfam" id="PF00441"/>
    </source>
</evidence>
<reference evidence="10 11" key="1">
    <citation type="submission" date="2016-01" db="EMBL/GenBank/DDBJ databases">
        <title>The new phylogeny of the genus Mycobacterium.</title>
        <authorList>
            <person name="Tarcisio F."/>
            <person name="Conor M."/>
            <person name="Antonella G."/>
            <person name="Elisabetta G."/>
            <person name="Giulia F.S."/>
            <person name="Sara T."/>
            <person name="Anna F."/>
            <person name="Clotilde B."/>
            <person name="Roberto B."/>
            <person name="Veronica D.S."/>
            <person name="Fabio R."/>
            <person name="Monica P."/>
            <person name="Olivier J."/>
            <person name="Enrico T."/>
            <person name="Nicola S."/>
        </authorList>
    </citation>
    <scope>NUCLEOTIDE SEQUENCE [LARGE SCALE GENOMIC DNA]</scope>
    <source>
        <strain evidence="10 11">DSM 44852</strain>
    </source>
</reference>
<dbReference type="Proteomes" id="UP000193010">
    <property type="component" value="Unassembled WGS sequence"/>
</dbReference>
<dbReference type="PIRSF" id="PIRSF016578">
    <property type="entry name" value="HsaA"/>
    <property type="match status" value="1"/>
</dbReference>
<gene>
    <name evidence="10" type="ORF">AWC05_17630</name>
</gene>
<organism evidence="10 11">
    <name type="scientific">Mycobacterium florentinum</name>
    <dbReference type="NCBI Taxonomy" id="292462"/>
    <lineage>
        <taxon>Bacteria</taxon>
        <taxon>Bacillati</taxon>
        <taxon>Actinomycetota</taxon>
        <taxon>Actinomycetes</taxon>
        <taxon>Mycobacteriales</taxon>
        <taxon>Mycobacteriaceae</taxon>
        <taxon>Mycobacterium</taxon>
        <taxon>Mycobacterium simiae complex</taxon>
    </lineage>
</organism>
<dbReference type="InterPro" id="IPR013786">
    <property type="entry name" value="AcylCoA_DH/ox_N"/>
</dbReference>
<comment type="caution">
    <text evidence="10">The sequence shown here is derived from an EMBL/GenBank/DDBJ whole genome shotgun (WGS) entry which is preliminary data.</text>
</comment>
<evidence type="ECO:0000313" key="10">
    <source>
        <dbReference type="EMBL" id="ORV54659.1"/>
    </source>
</evidence>
<keyword evidence="5 6" id="KW-0560">Oxidoreductase</keyword>
<dbReference type="GO" id="GO:0050660">
    <property type="term" value="F:flavin adenine dinucleotide binding"/>
    <property type="evidence" value="ECO:0007669"/>
    <property type="project" value="InterPro"/>
</dbReference>
<evidence type="ECO:0000259" key="8">
    <source>
        <dbReference type="Pfam" id="PF02770"/>
    </source>
</evidence>
<dbReference type="EMBL" id="LQOV01000008">
    <property type="protein sequence ID" value="ORV54659.1"/>
    <property type="molecule type" value="Genomic_DNA"/>
</dbReference>
<keyword evidence="4 6" id="KW-0274">FAD</keyword>
<keyword evidence="11" id="KW-1185">Reference proteome</keyword>
<dbReference type="InterPro" id="IPR009100">
    <property type="entry name" value="AcylCoA_DH/oxidase_NM_dom_sf"/>
</dbReference>
<evidence type="ECO:0000256" key="4">
    <source>
        <dbReference type="ARBA" id="ARBA00022827"/>
    </source>
</evidence>
<evidence type="ECO:0000256" key="5">
    <source>
        <dbReference type="ARBA" id="ARBA00023002"/>
    </source>
</evidence>
<evidence type="ECO:0000313" key="11">
    <source>
        <dbReference type="Proteomes" id="UP000193010"/>
    </source>
</evidence>
<dbReference type="Pfam" id="PF00441">
    <property type="entry name" value="Acyl-CoA_dh_1"/>
    <property type="match status" value="1"/>
</dbReference>
<dbReference type="Pfam" id="PF02770">
    <property type="entry name" value="Acyl-CoA_dh_M"/>
    <property type="match status" value="1"/>
</dbReference>
<dbReference type="PANTHER" id="PTHR43884:SF20">
    <property type="entry name" value="ACYL-COA DEHYDROGENASE FADE28"/>
    <property type="match status" value="1"/>
</dbReference>
<dbReference type="InterPro" id="IPR006091">
    <property type="entry name" value="Acyl-CoA_Oxase/DH_mid-dom"/>
</dbReference>
<protein>
    <submittedName>
        <fullName evidence="10">Acyl-CoA dehydrogenase</fullName>
    </submittedName>
</protein>
<evidence type="ECO:0000256" key="3">
    <source>
        <dbReference type="ARBA" id="ARBA00022630"/>
    </source>
</evidence>
<dbReference type="AlphaFoldDB" id="A0A1X1UDA0"/>
<dbReference type="SUPFAM" id="SSF47203">
    <property type="entry name" value="Acyl-CoA dehydrogenase C-terminal domain-like"/>
    <property type="match status" value="1"/>
</dbReference>
<accession>A0A1X1UDA0</accession>
<evidence type="ECO:0000259" key="9">
    <source>
        <dbReference type="Pfam" id="PF02771"/>
    </source>
</evidence>
<comment type="cofactor">
    <cofactor evidence="1 6">
        <name>FAD</name>
        <dbReference type="ChEBI" id="CHEBI:57692"/>
    </cofactor>
</comment>
<name>A0A1X1UDA0_MYCFL</name>
<dbReference type="InterPro" id="IPR046373">
    <property type="entry name" value="Acyl-CoA_Oxase/DH_mid-dom_sf"/>
</dbReference>
<dbReference type="FunFam" id="1.20.140.10:FF:000001">
    <property type="entry name" value="Acyl-CoA dehydrogenase"/>
    <property type="match status" value="1"/>
</dbReference>
<evidence type="ECO:0000256" key="2">
    <source>
        <dbReference type="ARBA" id="ARBA00009347"/>
    </source>
</evidence>
<sequence>MPASMTLSVEQQDFQQAVRDFCQRECATREQREALLDADEEDQSSVLYQKLAQLGWLGVAIPEEYGGSGGTYVEQTILFEELWRGLAPVKALGPTTTVAGCYKRFGSDQQKREALSAISGGEIMSISISEPGAGSDVAAIACRAESVADGYVLNGQKTWCSYAHRAGRILLVARTSHGEKPHTGLTIFEVPRDTPGIETRRISTLGGREVNDVFFTDCFVPAENVVGEVGRGFPQIMAGLDGERLLGAAVGLGIGQRALDDTIAYVKERKQFGKAIGTFQALRHRIADLATDLECARLLTYEVAQRLERGADPVTTRMTSMAKVKTSEVAKRIALEGMQMMGGYGYATEYDMESHVRHSLVLPIYAGTNEIQREIISGSLGLR</sequence>
<feature type="domain" description="Acyl-CoA dehydrogenase/oxidase N-terminal" evidence="9">
    <location>
        <begin position="10"/>
        <end position="122"/>
    </location>
</feature>
<dbReference type="Gene3D" id="1.20.140.10">
    <property type="entry name" value="Butyryl-CoA Dehydrogenase, subunit A, domain 3"/>
    <property type="match status" value="1"/>
</dbReference>
<dbReference type="Gene3D" id="1.10.540.10">
    <property type="entry name" value="Acyl-CoA dehydrogenase/oxidase, N-terminal domain"/>
    <property type="match status" value="1"/>
</dbReference>
<keyword evidence="3 6" id="KW-0285">Flavoprotein</keyword>
<dbReference type="Gene3D" id="2.40.110.10">
    <property type="entry name" value="Butyryl-CoA Dehydrogenase, subunit A, domain 2"/>
    <property type="match status" value="1"/>
</dbReference>
<proteinExistence type="inferred from homology"/>
<feature type="domain" description="Acyl-CoA dehydrogenase/oxidase C-terminal" evidence="7">
    <location>
        <begin position="230"/>
        <end position="378"/>
    </location>
</feature>
<feature type="domain" description="Acyl-CoA oxidase/dehydrogenase middle" evidence="8">
    <location>
        <begin position="126"/>
        <end position="218"/>
    </location>
</feature>
<dbReference type="GO" id="GO:0003995">
    <property type="term" value="F:acyl-CoA dehydrogenase activity"/>
    <property type="evidence" value="ECO:0007669"/>
    <property type="project" value="TreeGrafter"/>
</dbReference>
<evidence type="ECO:0000256" key="6">
    <source>
        <dbReference type="RuleBase" id="RU362125"/>
    </source>
</evidence>
<comment type="similarity">
    <text evidence="2 6">Belongs to the acyl-CoA dehydrogenase family.</text>
</comment>
<dbReference type="InterPro" id="IPR037069">
    <property type="entry name" value="AcylCoA_DH/ox_N_sf"/>
</dbReference>